<dbReference type="OrthoDB" id="10251230at2759"/>
<dbReference type="STRING" id="75743.A0A401PZA9"/>
<organism evidence="1 2">
    <name type="scientific">Scyliorhinus torazame</name>
    <name type="common">Cloudy catshark</name>
    <name type="synonym">Catulus torazame</name>
    <dbReference type="NCBI Taxonomy" id="75743"/>
    <lineage>
        <taxon>Eukaryota</taxon>
        <taxon>Metazoa</taxon>
        <taxon>Chordata</taxon>
        <taxon>Craniata</taxon>
        <taxon>Vertebrata</taxon>
        <taxon>Chondrichthyes</taxon>
        <taxon>Elasmobranchii</taxon>
        <taxon>Galeomorphii</taxon>
        <taxon>Galeoidea</taxon>
        <taxon>Carcharhiniformes</taxon>
        <taxon>Scyliorhinidae</taxon>
        <taxon>Scyliorhinus</taxon>
    </lineage>
</organism>
<gene>
    <name evidence="1" type="ORF">scyTo_0020675</name>
</gene>
<accession>A0A401PZA9</accession>
<evidence type="ECO:0000313" key="1">
    <source>
        <dbReference type="EMBL" id="GCB78462.1"/>
    </source>
</evidence>
<keyword evidence="2" id="KW-1185">Reference proteome</keyword>
<dbReference type="Gene3D" id="3.40.50.1910">
    <property type="match status" value="1"/>
</dbReference>
<proteinExistence type="predicted"/>
<feature type="non-terminal residue" evidence="1">
    <location>
        <position position="1"/>
    </location>
</feature>
<dbReference type="EMBL" id="BFAA01017069">
    <property type="protein sequence ID" value="GCB78462.1"/>
    <property type="molecule type" value="Genomic_DNA"/>
</dbReference>
<dbReference type="InterPro" id="IPR027482">
    <property type="entry name" value="Sec1-like_dom2"/>
</dbReference>
<evidence type="ECO:0000313" key="2">
    <source>
        <dbReference type="Proteomes" id="UP000288216"/>
    </source>
</evidence>
<dbReference type="Proteomes" id="UP000288216">
    <property type="component" value="Unassembled WGS sequence"/>
</dbReference>
<reference evidence="1 2" key="1">
    <citation type="journal article" date="2018" name="Nat. Ecol. Evol.">
        <title>Shark genomes provide insights into elasmobranch evolution and the origin of vertebrates.</title>
        <authorList>
            <person name="Hara Y"/>
            <person name="Yamaguchi K"/>
            <person name="Onimaru K"/>
            <person name="Kadota M"/>
            <person name="Koyanagi M"/>
            <person name="Keeley SD"/>
            <person name="Tatsumi K"/>
            <person name="Tanaka K"/>
            <person name="Motone F"/>
            <person name="Kageyama Y"/>
            <person name="Nozu R"/>
            <person name="Adachi N"/>
            <person name="Nishimura O"/>
            <person name="Nakagawa R"/>
            <person name="Tanegashima C"/>
            <person name="Kiyatake I"/>
            <person name="Matsumoto R"/>
            <person name="Murakumo K"/>
            <person name="Nishida K"/>
            <person name="Terakita A"/>
            <person name="Kuratani S"/>
            <person name="Sato K"/>
            <person name="Hyodo S Kuraku.S."/>
        </authorList>
    </citation>
    <scope>NUCLEOTIDE SEQUENCE [LARGE SCALE GENOMIC DNA]</scope>
</reference>
<dbReference type="AlphaFoldDB" id="A0A401PZA9"/>
<comment type="caution">
    <text evidence="1">The sequence shown here is derived from an EMBL/GenBank/DDBJ whole genome shotgun (WGS) entry which is preliminary data.</text>
</comment>
<protein>
    <submittedName>
        <fullName evidence="1">Uncharacterized protein</fullName>
    </submittedName>
</protein>
<name>A0A401PZA9_SCYTO</name>
<sequence>NLPVTRILDNLIEMKSNPETDDYRYFDPKILRGSESSLPRNKHPFQEVSRLLKQF</sequence>